<dbReference type="STRING" id="316055.RPE_2429"/>
<dbReference type="KEGG" id="rpe:RPE_2429"/>
<feature type="compositionally biased region" description="Basic residues" evidence="1">
    <location>
        <begin position="361"/>
        <end position="371"/>
    </location>
</feature>
<dbReference type="Pfam" id="PF13401">
    <property type="entry name" value="AAA_22"/>
    <property type="match status" value="1"/>
</dbReference>
<name>Q07NW6_RHOP5</name>
<dbReference type="EMBL" id="CP000463">
    <property type="protein sequence ID" value="ABJ06368.1"/>
    <property type="molecule type" value="Genomic_DNA"/>
</dbReference>
<dbReference type="AlphaFoldDB" id="Q07NW6"/>
<dbReference type="HOGENOM" id="CLU_063451_0_1_5"/>
<feature type="domain" description="ORC1/DEAH AAA+ ATPase" evidence="2">
    <location>
        <begin position="84"/>
        <end position="222"/>
    </location>
</feature>
<dbReference type="SUPFAM" id="SSF52540">
    <property type="entry name" value="P-loop containing nucleoside triphosphate hydrolases"/>
    <property type="match status" value="1"/>
</dbReference>
<organism evidence="3">
    <name type="scientific">Rhodopseudomonas palustris (strain BisA53)</name>
    <dbReference type="NCBI Taxonomy" id="316055"/>
    <lineage>
        <taxon>Bacteria</taxon>
        <taxon>Pseudomonadati</taxon>
        <taxon>Pseudomonadota</taxon>
        <taxon>Alphaproteobacteria</taxon>
        <taxon>Hyphomicrobiales</taxon>
        <taxon>Nitrobacteraceae</taxon>
        <taxon>Rhodopseudomonas</taxon>
    </lineage>
</organism>
<protein>
    <recommendedName>
        <fullName evidence="2">ORC1/DEAH AAA+ ATPase domain-containing protein</fullName>
    </recommendedName>
</protein>
<proteinExistence type="predicted"/>
<gene>
    <name evidence="3" type="ordered locus">RPE_2429</name>
</gene>
<reference evidence="3" key="1">
    <citation type="submission" date="2006-09" db="EMBL/GenBank/DDBJ databases">
        <title>Complete sequence of Rhodopseudomonas palustris BisA53.</title>
        <authorList>
            <consortium name="US DOE Joint Genome Institute"/>
            <person name="Copeland A."/>
            <person name="Lucas S."/>
            <person name="Lapidus A."/>
            <person name="Barry K."/>
            <person name="Detter J.C."/>
            <person name="Glavina del Rio T."/>
            <person name="Hammon N."/>
            <person name="Israni S."/>
            <person name="Dalin E."/>
            <person name="Tice H."/>
            <person name="Pitluck S."/>
            <person name="Chain P."/>
            <person name="Malfatti S."/>
            <person name="Shin M."/>
            <person name="Vergez L."/>
            <person name="Schmutz J."/>
            <person name="Larimer F."/>
            <person name="Land M."/>
            <person name="Hauser L."/>
            <person name="Pelletier D.A."/>
            <person name="Kyrpides N."/>
            <person name="Kim E."/>
            <person name="Harwood C.S."/>
            <person name="Oda Y."/>
            <person name="Richardson P."/>
        </authorList>
    </citation>
    <scope>NUCLEOTIDE SEQUENCE [LARGE SCALE GENOMIC DNA]</scope>
    <source>
        <strain evidence="3">BisA53</strain>
    </source>
</reference>
<feature type="region of interest" description="Disordered" evidence="1">
    <location>
        <begin position="344"/>
        <end position="371"/>
    </location>
</feature>
<evidence type="ECO:0000313" key="3">
    <source>
        <dbReference type="EMBL" id="ABJ06368.1"/>
    </source>
</evidence>
<dbReference type="InterPro" id="IPR027417">
    <property type="entry name" value="P-loop_NTPase"/>
</dbReference>
<evidence type="ECO:0000259" key="2">
    <source>
        <dbReference type="Pfam" id="PF13401"/>
    </source>
</evidence>
<sequence length="371" mass="41193">MVCGGLSMSDNLPTNVENEDPLSRIRRLRSPERVQVSAKIAQLQSAYFGTERDNLLELEINMLFDSFSEAEEAEGNRRVGRLREGRALTVTGASGAGKTRALDRIFMKREDLLGYGDRESDCPLVSAMAPSPCTPRLLGESILKALGYPVERKLEENVAWDLVHKTLALRRVKFLHIDELQHALQSRNPVEIGKVQDSLKGLLQDKDWPVWLILSGLPSVRSFLASDIQIRRRTRHVVFRDLKLPDDIPMVRRLITFYAKDKGGCGAEIARDNDLIGRLLHAANGSFGVVIELIQDAVGQALRLSDTDLSSEHFGAAYAARTGCIRENNVFVVATDWDLIDTSGLDGIEEPPPEDAPIGSSKKKNKKNKKA</sequence>
<feature type="region of interest" description="Disordered" evidence="1">
    <location>
        <begin position="1"/>
        <end position="23"/>
    </location>
</feature>
<accession>Q07NW6</accession>
<dbReference type="InterPro" id="IPR049945">
    <property type="entry name" value="AAA_22"/>
</dbReference>
<evidence type="ECO:0000256" key="1">
    <source>
        <dbReference type="SAM" id="MobiDB-lite"/>
    </source>
</evidence>
<dbReference type="eggNOG" id="COG2842">
    <property type="taxonomic scope" value="Bacteria"/>
</dbReference>